<evidence type="ECO:0000313" key="4">
    <source>
        <dbReference type="Proteomes" id="UP000183063"/>
    </source>
</evidence>
<gene>
    <name evidence="2" type="ORF">RTCCBAU85039_3981</name>
    <name evidence="3" type="ORF">SAMN05216228_101927</name>
</gene>
<dbReference type="AlphaFoldDB" id="A0A1H8QGH7"/>
<reference evidence="4" key="3">
    <citation type="submission" date="2016-10" db="EMBL/GenBank/DDBJ databases">
        <authorList>
            <person name="Wibberg D."/>
        </authorList>
    </citation>
    <scope>NUCLEOTIDE SEQUENCE [LARGE SCALE GENOMIC DNA]</scope>
</reference>
<dbReference type="PROSITE" id="PS51186">
    <property type="entry name" value="GNAT"/>
    <property type="match status" value="1"/>
</dbReference>
<dbReference type="Proteomes" id="UP000183063">
    <property type="component" value="Unassembled WGS sequence"/>
</dbReference>
<feature type="domain" description="N-acetyltransferase" evidence="1">
    <location>
        <begin position="1"/>
        <end position="73"/>
    </location>
</feature>
<dbReference type="EMBL" id="FOCV01000019">
    <property type="protein sequence ID" value="SEO53312.1"/>
    <property type="molecule type" value="Genomic_DNA"/>
</dbReference>
<evidence type="ECO:0000313" key="3">
    <source>
        <dbReference type="EMBL" id="SEO53312.1"/>
    </source>
</evidence>
<accession>A0A1H8QGH7</accession>
<proteinExistence type="predicted"/>
<dbReference type="Pfam" id="PF13673">
    <property type="entry name" value="Acetyltransf_10"/>
    <property type="match status" value="1"/>
</dbReference>
<keyword evidence="5" id="KW-1185">Reference proteome</keyword>
<reference evidence="2" key="2">
    <citation type="submission" date="2016-10" db="EMBL/GenBank/DDBJ databases">
        <authorList>
            <person name="de Groot N.N."/>
        </authorList>
    </citation>
    <scope>NUCLEOTIDE SEQUENCE [LARGE SCALE GENOMIC DNA]</scope>
    <source>
        <strain evidence="2">CCBAU85039</strain>
    </source>
</reference>
<sequence>MNLLPRLQGQGMGTRLLDRWLTNAQEAGVEAVHLGANANNHGALRFWGSRGFSRIEPPLVDPSDPTAWFGQKL</sequence>
<evidence type="ECO:0000313" key="5">
    <source>
        <dbReference type="Proteomes" id="UP000198939"/>
    </source>
</evidence>
<reference evidence="3 5" key="1">
    <citation type="submission" date="2016-10" db="EMBL/GenBank/DDBJ databases">
        <authorList>
            <person name="Varghese N."/>
            <person name="Submissions S."/>
        </authorList>
    </citation>
    <scope>NUCLEOTIDE SEQUENCE [LARGE SCALE GENOMIC DNA]</scope>
    <source>
        <strain evidence="3 5">CGMCC 1.7071</strain>
    </source>
</reference>
<dbReference type="SUPFAM" id="SSF55729">
    <property type="entry name" value="Acyl-CoA N-acyltransferases (Nat)"/>
    <property type="match status" value="1"/>
</dbReference>
<protein>
    <submittedName>
        <fullName evidence="2">Acetyltransferase (GNAT) family protein</fullName>
    </submittedName>
</protein>
<dbReference type="InterPro" id="IPR016181">
    <property type="entry name" value="Acyl_CoA_acyltransferase"/>
</dbReference>
<dbReference type="Proteomes" id="UP000198939">
    <property type="component" value="Unassembled WGS sequence"/>
</dbReference>
<dbReference type="Gene3D" id="3.40.630.30">
    <property type="match status" value="1"/>
</dbReference>
<keyword evidence="2" id="KW-0808">Transferase</keyword>
<dbReference type="STRING" id="501024.RTCCBAU85039_3981"/>
<name>A0A1H8QGH7_9HYPH</name>
<evidence type="ECO:0000313" key="2">
    <source>
        <dbReference type="EMBL" id="SEI04757.1"/>
    </source>
</evidence>
<evidence type="ECO:0000259" key="1">
    <source>
        <dbReference type="PROSITE" id="PS51186"/>
    </source>
</evidence>
<dbReference type="CDD" id="cd04301">
    <property type="entry name" value="NAT_SF"/>
    <property type="match status" value="1"/>
</dbReference>
<dbReference type="EMBL" id="FNXB01000021">
    <property type="protein sequence ID" value="SEI04757.1"/>
    <property type="molecule type" value="Genomic_DNA"/>
</dbReference>
<organism evidence="2 4">
    <name type="scientific">Rhizobium tibeticum</name>
    <dbReference type="NCBI Taxonomy" id="501024"/>
    <lineage>
        <taxon>Bacteria</taxon>
        <taxon>Pseudomonadati</taxon>
        <taxon>Pseudomonadota</taxon>
        <taxon>Alphaproteobacteria</taxon>
        <taxon>Hyphomicrobiales</taxon>
        <taxon>Rhizobiaceae</taxon>
        <taxon>Rhizobium/Agrobacterium group</taxon>
        <taxon>Rhizobium</taxon>
    </lineage>
</organism>
<dbReference type="GO" id="GO:0016747">
    <property type="term" value="F:acyltransferase activity, transferring groups other than amino-acyl groups"/>
    <property type="evidence" value="ECO:0007669"/>
    <property type="project" value="InterPro"/>
</dbReference>
<dbReference type="InterPro" id="IPR000182">
    <property type="entry name" value="GNAT_dom"/>
</dbReference>